<dbReference type="EMBL" id="UYRR01002541">
    <property type="protein sequence ID" value="VDK19581.1"/>
    <property type="molecule type" value="Genomic_DNA"/>
</dbReference>
<dbReference type="WBParaSite" id="ASIM_0000218201-mRNA-1">
    <property type="protein sequence ID" value="ASIM_0000218201-mRNA-1"/>
    <property type="gene ID" value="ASIM_0000218201"/>
</dbReference>
<accession>A0A0M3J3R9</accession>
<organism evidence="3">
    <name type="scientific">Anisakis simplex</name>
    <name type="common">Herring worm</name>
    <dbReference type="NCBI Taxonomy" id="6269"/>
    <lineage>
        <taxon>Eukaryota</taxon>
        <taxon>Metazoa</taxon>
        <taxon>Ecdysozoa</taxon>
        <taxon>Nematoda</taxon>
        <taxon>Chromadorea</taxon>
        <taxon>Rhabditida</taxon>
        <taxon>Spirurina</taxon>
        <taxon>Ascaridomorpha</taxon>
        <taxon>Ascaridoidea</taxon>
        <taxon>Anisakidae</taxon>
        <taxon>Anisakis</taxon>
        <taxon>Anisakis simplex complex</taxon>
    </lineage>
</organism>
<name>A0A0M3J3R9_ANISI</name>
<evidence type="ECO:0000313" key="1">
    <source>
        <dbReference type="EMBL" id="VDK19581.1"/>
    </source>
</evidence>
<keyword evidence="2" id="KW-1185">Reference proteome</keyword>
<protein>
    <submittedName>
        <fullName evidence="1 3">Uncharacterized protein</fullName>
    </submittedName>
</protein>
<proteinExistence type="predicted"/>
<evidence type="ECO:0000313" key="3">
    <source>
        <dbReference type="WBParaSite" id="ASIM_0000218201-mRNA-1"/>
    </source>
</evidence>
<sequence>MEPNQAILERLRAGMLNIENDKKRRKSNVTNEQEALIIRPKLSQTNALLNADEAVQESSEYAATHPDALSAFRIDL</sequence>
<reference evidence="1 2" key="2">
    <citation type="submission" date="2018-11" db="EMBL/GenBank/DDBJ databases">
        <authorList>
            <consortium name="Pathogen Informatics"/>
        </authorList>
    </citation>
    <scope>NUCLEOTIDE SEQUENCE [LARGE SCALE GENOMIC DNA]</scope>
</reference>
<dbReference type="Proteomes" id="UP000267096">
    <property type="component" value="Unassembled WGS sequence"/>
</dbReference>
<evidence type="ECO:0000313" key="2">
    <source>
        <dbReference type="Proteomes" id="UP000267096"/>
    </source>
</evidence>
<reference evidence="3" key="1">
    <citation type="submission" date="2017-02" db="UniProtKB">
        <authorList>
            <consortium name="WormBaseParasite"/>
        </authorList>
    </citation>
    <scope>IDENTIFICATION</scope>
</reference>
<gene>
    <name evidence="1" type="ORF">ASIM_LOCUS2052</name>
</gene>
<dbReference type="AlphaFoldDB" id="A0A0M3J3R9"/>